<organism evidence="1">
    <name type="scientific">Synechococcus virus S-PRM1</name>
    <dbReference type="NCBI Taxonomy" id="2100130"/>
    <lineage>
        <taxon>Viruses</taxon>
        <taxon>Duplodnaviria</taxon>
        <taxon>Heunggongvirae</taxon>
        <taxon>Uroviricota</taxon>
        <taxon>Caudoviricetes</taxon>
        <taxon>Pantevenvirales</taxon>
        <taxon>Kyanoviridae</taxon>
        <taxon>Makelovirus</taxon>
        <taxon>Makelovirus prm1</taxon>
    </lineage>
</organism>
<accession>A0A346FKP0</accession>
<dbReference type="Proteomes" id="UP000259950">
    <property type="component" value="Segment"/>
</dbReference>
<evidence type="ECO:0000313" key="1">
    <source>
        <dbReference type="EMBL" id="AXN58545.1"/>
    </source>
</evidence>
<proteinExistence type="predicted"/>
<evidence type="ECO:0000313" key="2">
    <source>
        <dbReference type="Proteomes" id="UP000259950"/>
    </source>
</evidence>
<dbReference type="GeneID" id="65115379"/>
<dbReference type="EMBL" id="MH629685">
    <property type="protein sequence ID" value="AXN58545.1"/>
    <property type="molecule type" value="Genomic_DNA"/>
</dbReference>
<dbReference type="KEGG" id="vg:65115379"/>
<sequence>MPFYYLEVLSPKYFGHRSINMRKFLPLIMLMMAAPAHADITHKISTSVQLSVDSAASQATRLGSTYSVSGSNVSITTEGGLGTLTSGSAVGYTATDYSAPTDGTSYSFSESFIEGDAVSSGTTISSGVAASLPAFGSVTTTSGGVAGSLAGSIDTSGTMSLTAGGAGTSATGQFVTEITVK</sequence>
<name>A0A346FKP0_9CAUD</name>
<reference evidence="1" key="1">
    <citation type="submission" date="2018-07" db="EMBL/GenBank/DDBJ databases">
        <title>Complete genome sequence of the cyanophage S-PRM1 isolated from Singapore coastal waters.</title>
        <authorList>
            <person name="Chenard C."/>
            <person name="Kolundzija S."/>
            <person name="Lauro F.M."/>
        </authorList>
    </citation>
    <scope>NUCLEOTIDE SEQUENCE [LARGE SCALE GENOMIC DNA]</scope>
</reference>
<dbReference type="InterPro" id="IPR046285">
    <property type="entry name" value="DUF6322"/>
</dbReference>
<protein>
    <recommendedName>
        <fullName evidence="3">OMP1 protein</fullName>
    </recommendedName>
</protein>
<keyword evidence="2" id="KW-1185">Reference proteome</keyword>
<dbReference type="RefSeq" id="YP_010097712.1">
    <property type="nucleotide sequence ID" value="NC_055761.1"/>
</dbReference>
<evidence type="ECO:0008006" key="3">
    <source>
        <dbReference type="Google" id="ProtNLM"/>
    </source>
</evidence>
<dbReference type="Pfam" id="PF19847">
    <property type="entry name" value="DUF6322"/>
    <property type="match status" value="1"/>
</dbReference>